<dbReference type="EMBL" id="JACBAD010002124">
    <property type="protein sequence ID" value="KAF7114466.1"/>
    <property type="molecule type" value="Genomic_DNA"/>
</dbReference>
<evidence type="ECO:0000256" key="1">
    <source>
        <dbReference type="SAM" id="Phobius"/>
    </source>
</evidence>
<dbReference type="AlphaFoldDB" id="A0A8H6P1Z8"/>
<keyword evidence="1" id="KW-0812">Transmembrane</keyword>
<dbReference type="Proteomes" id="UP000662466">
    <property type="component" value="Unassembled WGS sequence"/>
</dbReference>
<dbReference type="EMBL" id="JACBAF010002294">
    <property type="protein sequence ID" value="KAF7157964.1"/>
    <property type="molecule type" value="Genomic_DNA"/>
</dbReference>
<sequence length="350" mass="40991">MGKSTHTAYESSDLLLTIEETYSESKIIILGCLTSWILCRLNFGCIWLILLLYICRTYYELTTRRIHRAIRDETRRYHAQRILAAGETVNWLNELLDKIWYLYEQPLCQEIVQHVNAGLSGAITRPGEASPQRVVLHSLAAIEHPLHFNRVKIAQRPDSDIIIIESEFTLQVRQRHTHGLHLLHHTAHEPLINLRVYHTDRQKHADHDREIQIRELVAAGILRLEIDCSRSHPAILQPQIELRGQPKMDCSVRTLSHHNFPFEFAHHVDWRDILEMHIGEVLRRAFKSPLSLPLSWPFVGSLGERVLVRIMRWLWQVERYWEHSWLFVSTVDFRVELVKPQPSMHGNDAA</sequence>
<dbReference type="OrthoDB" id="419768at2759"/>
<organism evidence="2 4">
    <name type="scientific">Aspergillus hiratsukae</name>
    <dbReference type="NCBI Taxonomy" id="1194566"/>
    <lineage>
        <taxon>Eukaryota</taxon>
        <taxon>Fungi</taxon>
        <taxon>Dikarya</taxon>
        <taxon>Ascomycota</taxon>
        <taxon>Pezizomycotina</taxon>
        <taxon>Eurotiomycetes</taxon>
        <taxon>Eurotiomycetidae</taxon>
        <taxon>Eurotiales</taxon>
        <taxon>Aspergillaceae</taxon>
        <taxon>Aspergillus</taxon>
        <taxon>Aspergillus subgen. Fumigati</taxon>
    </lineage>
</organism>
<proteinExistence type="predicted"/>
<keyword evidence="1" id="KW-1133">Transmembrane helix</keyword>
<accession>A0A8H6P1Z8</accession>
<gene>
    <name evidence="2" type="ORF">CNMCM5793_008770</name>
    <name evidence="3" type="ORF">CNMCM6106_004253</name>
</gene>
<evidence type="ECO:0000313" key="2">
    <source>
        <dbReference type="EMBL" id="KAF7114466.1"/>
    </source>
</evidence>
<dbReference type="InterPro" id="IPR052455">
    <property type="entry name" value="Tricalbin_domain"/>
</dbReference>
<evidence type="ECO:0000313" key="4">
    <source>
        <dbReference type="Proteomes" id="UP000630445"/>
    </source>
</evidence>
<dbReference type="Proteomes" id="UP000630445">
    <property type="component" value="Unassembled WGS sequence"/>
</dbReference>
<reference evidence="2" key="1">
    <citation type="submission" date="2020-06" db="EMBL/GenBank/DDBJ databases">
        <title>Draft genome sequences of strains closely related to Aspergillus parafelis and Aspergillus hiratsukae.</title>
        <authorList>
            <person name="Dos Santos R.A.C."/>
            <person name="Rivero-Menendez O."/>
            <person name="Steenwyk J.L."/>
            <person name="Mead M.E."/>
            <person name="Goldman G.H."/>
            <person name="Alastruey-Izquierdo A."/>
            <person name="Rokas A."/>
        </authorList>
    </citation>
    <scope>NUCLEOTIDE SEQUENCE</scope>
    <source>
        <strain evidence="2">CNM-CM5793</strain>
        <strain evidence="3">CNM-CM6106</strain>
    </source>
</reference>
<keyword evidence="4" id="KW-1185">Reference proteome</keyword>
<keyword evidence="1" id="KW-0472">Membrane</keyword>
<protein>
    <submittedName>
        <fullName evidence="2">Uncharacterized protein</fullName>
    </submittedName>
</protein>
<feature type="transmembrane region" description="Helical" evidence="1">
    <location>
        <begin position="27"/>
        <end position="55"/>
    </location>
</feature>
<name>A0A8H6P1Z8_9EURO</name>
<comment type="caution">
    <text evidence="2">The sequence shown here is derived from an EMBL/GenBank/DDBJ whole genome shotgun (WGS) entry which is preliminary data.</text>
</comment>
<evidence type="ECO:0000313" key="3">
    <source>
        <dbReference type="EMBL" id="KAF7157964.1"/>
    </source>
</evidence>
<dbReference type="PANTHER" id="PTHR46980:SF2">
    <property type="entry name" value="TRICALBIN-1-RELATED"/>
    <property type="match status" value="1"/>
</dbReference>
<dbReference type="PANTHER" id="PTHR46980">
    <property type="entry name" value="TRICALBIN-1-RELATED"/>
    <property type="match status" value="1"/>
</dbReference>